<evidence type="ECO:0000313" key="2">
    <source>
        <dbReference type="EMBL" id="KAL1408690.1"/>
    </source>
</evidence>
<dbReference type="EMBL" id="JBBXJM010000004">
    <property type="protein sequence ID" value="KAL1408690.1"/>
    <property type="molecule type" value="Genomic_DNA"/>
</dbReference>
<dbReference type="GeneID" id="95986546"/>
<gene>
    <name evidence="2" type="ORF">Q8F55_005503</name>
</gene>
<evidence type="ECO:0000313" key="3">
    <source>
        <dbReference type="Proteomes" id="UP001565368"/>
    </source>
</evidence>
<comment type="caution">
    <text evidence="2">The sequence shown here is derived from an EMBL/GenBank/DDBJ whole genome shotgun (WGS) entry which is preliminary data.</text>
</comment>
<name>A0ABR3Q1T8_9TREE</name>
<feature type="signal peptide" evidence="1">
    <location>
        <begin position="1"/>
        <end position="22"/>
    </location>
</feature>
<protein>
    <submittedName>
        <fullName evidence="2">Uncharacterized protein</fullName>
    </submittedName>
</protein>
<dbReference type="Proteomes" id="UP001565368">
    <property type="component" value="Unassembled WGS sequence"/>
</dbReference>
<organism evidence="2 3">
    <name type="scientific">Vanrija albida</name>
    <dbReference type="NCBI Taxonomy" id="181172"/>
    <lineage>
        <taxon>Eukaryota</taxon>
        <taxon>Fungi</taxon>
        <taxon>Dikarya</taxon>
        <taxon>Basidiomycota</taxon>
        <taxon>Agaricomycotina</taxon>
        <taxon>Tremellomycetes</taxon>
        <taxon>Trichosporonales</taxon>
        <taxon>Trichosporonaceae</taxon>
        <taxon>Vanrija</taxon>
    </lineage>
</organism>
<keyword evidence="3" id="KW-1185">Reference proteome</keyword>
<keyword evidence="1" id="KW-0732">Signal</keyword>
<reference evidence="2 3" key="1">
    <citation type="submission" date="2023-08" db="EMBL/GenBank/DDBJ databases">
        <title>Annotated Genome Sequence of Vanrija albida AlHP1.</title>
        <authorList>
            <person name="Herzog R."/>
        </authorList>
    </citation>
    <scope>NUCLEOTIDE SEQUENCE [LARGE SCALE GENOMIC DNA]</scope>
    <source>
        <strain evidence="2 3">AlHP1</strain>
    </source>
</reference>
<evidence type="ECO:0000256" key="1">
    <source>
        <dbReference type="SAM" id="SignalP"/>
    </source>
</evidence>
<feature type="chain" id="PRO_5046067441" evidence="1">
    <location>
        <begin position="23"/>
        <end position="199"/>
    </location>
</feature>
<dbReference type="RefSeq" id="XP_069208634.1">
    <property type="nucleotide sequence ID" value="XM_069353992.1"/>
</dbReference>
<proteinExistence type="predicted"/>
<sequence>MLTLTLRSFLAGLLLLAALAAAKPVALQRHFTLANLHTNLNCPKGNSLFAARSEGLVRGRSAHEVWQRAGDWCRPKWRDDIELSGRHECTNAPASVRAYTLHGTEVVERLNKVVGSSTPKRWETWFAHSSSWVPQRGGTTLHGAQLSNVHVLFKVEQKKAGARVRWTAVGCSTNTAKSRAMFEDLHAGAIARLESHFAS</sequence>
<accession>A0ABR3Q1T8</accession>